<evidence type="ECO:0000313" key="2">
    <source>
        <dbReference type="EMBL" id="KAK9826035.1"/>
    </source>
</evidence>
<dbReference type="Proteomes" id="UP001438707">
    <property type="component" value="Unassembled WGS sequence"/>
</dbReference>
<dbReference type="PANTHER" id="PTHR36342:SF1">
    <property type="entry name" value="PTB DOMAIN ENGULFMENT ADAPTER"/>
    <property type="match status" value="1"/>
</dbReference>
<comment type="caution">
    <text evidence="2">The sequence shown here is derived from an EMBL/GenBank/DDBJ whole genome shotgun (WGS) entry which is preliminary data.</text>
</comment>
<reference evidence="2 3" key="1">
    <citation type="journal article" date="2024" name="Nat. Commun.">
        <title>Phylogenomics reveals the evolutionary origins of lichenization in chlorophyte algae.</title>
        <authorList>
            <person name="Puginier C."/>
            <person name="Libourel C."/>
            <person name="Otte J."/>
            <person name="Skaloud P."/>
            <person name="Haon M."/>
            <person name="Grisel S."/>
            <person name="Petersen M."/>
            <person name="Berrin J.G."/>
            <person name="Delaux P.M."/>
            <person name="Dal Grande F."/>
            <person name="Keller J."/>
        </authorList>
    </citation>
    <scope>NUCLEOTIDE SEQUENCE [LARGE SCALE GENOMIC DNA]</scope>
    <source>
        <strain evidence="2 3">SAG 2145</strain>
    </source>
</reference>
<proteinExistence type="predicted"/>
<name>A0AAW1QWW3_9CHLO</name>
<protein>
    <submittedName>
        <fullName evidence="2">Uncharacterized protein</fullName>
    </submittedName>
</protein>
<dbReference type="PANTHER" id="PTHR36342">
    <property type="entry name" value="PTB DOMAIN ENGULFMENT ADAPTER"/>
    <property type="match status" value="1"/>
</dbReference>
<keyword evidence="3" id="KW-1185">Reference proteome</keyword>
<sequence>MKCDSSAQPVYTPLPSSLRGHPHSQACQRLSECQQMQVHILMVPLVGLELPAEAAAAVWKAFGSPGNRSPLALHSIVVMSSPSFTLATDFLPVEPLAPSTALQLLQGKTPGRIRLRQLSQLPSRQTFEVAATHAHQGAKTLSQVTSGWDLDLAAGSNDCHTYTNALVQQLTSITNSLKTLGII</sequence>
<evidence type="ECO:0000313" key="3">
    <source>
        <dbReference type="Proteomes" id="UP001438707"/>
    </source>
</evidence>
<dbReference type="EMBL" id="JALJOS010000022">
    <property type="protein sequence ID" value="KAK9826035.1"/>
    <property type="molecule type" value="Genomic_DNA"/>
</dbReference>
<gene>
    <name evidence="2" type="ORF">WJX74_007127</name>
</gene>
<feature type="region of interest" description="Disordered" evidence="1">
    <location>
        <begin position="1"/>
        <end position="23"/>
    </location>
</feature>
<organism evidence="2 3">
    <name type="scientific">Apatococcus lobatus</name>
    <dbReference type="NCBI Taxonomy" id="904363"/>
    <lineage>
        <taxon>Eukaryota</taxon>
        <taxon>Viridiplantae</taxon>
        <taxon>Chlorophyta</taxon>
        <taxon>core chlorophytes</taxon>
        <taxon>Trebouxiophyceae</taxon>
        <taxon>Chlorellales</taxon>
        <taxon>Chlorellaceae</taxon>
        <taxon>Apatococcus</taxon>
    </lineage>
</organism>
<dbReference type="AlphaFoldDB" id="A0AAW1QWW3"/>
<evidence type="ECO:0000256" key="1">
    <source>
        <dbReference type="SAM" id="MobiDB-lite"/>
    </source>
</evidence>
<accession>A0AAW1QWW3</accession>